<evidence type="ECO:0000313" key="3">
    <source>
        <dbReference type="Proteomes" id="UP001143347"/>
    </source>
</evidence>
<dbReference type="AlphaFoldDB" id="A0A9X3I7N4"/>
<dbReference type="InterPro" id="IPR014710">
    <property type="entry name" value="RmlC-like_jellyroll"/>
</dbReference>
<accession>A0A9X3I7N4</accession>
<name>A0A9X3I7N4_9ACTN</name>
<keyword evidence="3" id="KW-1185">Reference proteome</keyword>
<dbReference type="EMBL" id="JAPKFM010000032">
    <property type="protein sequence ID" value="MCX2966749.1"/>
    <property type="molecule type" value="Genomic_DNA"/>
</dbReference>
<dbReference type="RefSeq" id="WP_266063520.1">
    <property type="nucleotide sequence ID" value="NZ_JAPKFM010000032.1"/>
</dbReference>
<dbReference type="InterPro" id="IPR008579">
    <property type="entry name" value="UGlyAH_Cupin_dom"/>
</dbReference>
<dbReference type="Proteomes" id="UP001143347">
    <property type="component" value="Unassembled WGS sequence"/>
</dbReference>
<dbReference type="Gene3D" id="2.60.120.10">
    <property type="entry name" value="Jelly Rolls"/>
    <property type="match status" value="1"/>
</dbReference>
<reference evidence="2" key="1">
    <citation type="submission" date="2022-10" db="EMBL/GenBank/DDBJ databases">
        <title>WGS of marine actinomycetes from Thailand.</title>
        <authorList>
            <person name="Thawai C."/>
        </authorList>
    </citation>
    <scope>NUCLEOTIDE SEQUENCE</scope>
    <source>
        <strain evidence="2">SW21</strain>
    </source>
</reference>
<feature type="domain" description="(S)-ureidoglycine aminohydrolase cupin" evidence="1">
    <location>
        <begin position="48"/>
        <end position="99"/>
    </location>
</feature>
<organism evidence="2 3">
    <name type="scientific">Gordonia aquimaris</name>
    <dbReference type="NCBI Taxonomy" id="2984863"/>
    <lineage>
        <taxon>Bacteria</taxon>
        <taxon>Bacillati</taxon>
        <taxon>Actinomycetota</taxon>
        <taxon>Actinomycetes</taxon>
        <taxon>Mycobacteriales</taxon>
        <taxon>Gordoniaceae</taxon>
        <taxon>Gordonia</taxon>
    </lineage>
</organism>
<comment type="caution">
    <text evidence="2">The sequence shown here is derived from an EMBL/GenBank/DDBJ whole genome shotgun (WGS) entry which is preliminary data.</text>
</comment>
<evidence type="ECO:0000259" key="1">
    <source>
        <dbReference type="Pfam" id="PF05899"/>
    </source>
</evidence>
<dbReference type="SUPFAM" id="SSF51182">
    <property type="entry name" value="RmlC-like cupins"/>
    <property type="match status" value="1"/>
</dbReference>
<sequence>MTDFVPMTIAGERHGSVHFIRDDRRNDRVNRVAVWELTDDQLPYEAAYEFRSDETMLIVQGELRITFANGSSTVFRAGDIVSVAAGTKSTWRINEPFRKFVVETGVAHEQAH</sequence>
<protein>
    <submittedName>
        <fullName evidence="2">Cupin domain-containing protein</fullName>
    </submittedName>
</protein>
<dbReference type="InterPro" id="IPR011051">
    <property type="entry name" value="RmlC_Cupin_sf"/>
</dbReference>
<gene>
    <name evidence="2" type="ORF">OSB52_21975</name>
</gene>
<dbReference type="Pfam" id="PF05899">
    <property type="entry name" value="Cupin_3"/>
    <property type="match status" value="1"/>
</dbReference>
<evidence type="ECO:0000313" key="2">
    <source>
        <dbReference type="EMBL" id="MCX2966749.1"/>
    </source>
</evidence>
<proteinExistence type="predicted"/>